<evidence type="ECO:0008006" key="4">
    <source>
        <dbReference type="Google" id="ProtNLM"/>
    </source>
</evidence>
<dbReference type="EnsemblMetazoa" id="BGLB026768-RA">
    <property type="protein sequence ID" value="BGLB026768-PA"/>
    <property type="gene ID" value="BGLB026768"/>
</dbReference>
<protein>
    <recommendedName>
        <fullName evidence="4">Spaetzle domain-containing protein</fullName>
    </recommendedName>
</protein>
<evidence type="ECO:0000313" key="2">
    <source>
        <dbReference type="EnsemblMetazoa" id="BGLB026768-PA"/>
    </source>
</evidence>
<dbReference type="RefSeq" id="XP_013063138.2">
    <property type="nucleotide sequence ID" value="XM_013207684.2"/>
</dbReference>
<dbReference type="VEuPathDB" id="VectorBase:BGLB026768"/>
<organism evidence="2 3">
    <name type="scientific">Biomphalaria glabrata</name>
    <name type="common">Bloodfluke planorb</name>
    <name type="synonym">Freshwater snail</name>
    <dbReference type="NCBI Taxonomy" id="6526"/>
    <lineage>
        <taxon>Eukaryota</taxon>
        <taxon>Metazoa</taxon>
        <taxon>Spiralia</taxon>
        <taxon>Lophotrochozoa</taxon>
        <taxon>Mollusca</taxon>
        <taxon>Gastropoda</taxon>
        <taxon>Heterobranchia</taxon>
        <taxon>Euthyneura</taxon>
        <taxon>Panpulmonata</taxon>
        <taxon>Hygrophila</taxon>
        <taxon>Lymnaeoidea</taxon>
        <taxon>Planorbidae</taxon>
        <taxon>Biomphalaria</taxon>
    </lineage>
</organism>
<name>A0A2C9L406_BIOGL</name>
<reference evidence="2" key="1">
    <citation type="submission" date="2020-05" db="UniProtKB">
        <authorList>
            <consortium name="EnsemblMetazoa"/>
        </authorList>
    </citation>
    <scope>IDENTIFICATION</scope>
    <source>
        <strain evidence="2">BB02</strain>
    </source>
</reference>
<accession>A0A2C9L406</accession>
<evidence type="ECO:0000256" key="1">
    <source>
        <dbReference type="SAM" id="SignalP"/>
    </source>
</evidence>
<dbReference type="RefSeq" id="XP_013063139.2">
    <property type="nucleotide sequence ID" value="XM_013207685.2"/>
</dbReference>
<feature type="chain" id="PRO_5014285062" description="Spaetzle domain-containing protein" evidence="1">
    <location>
        <begin position="21"/>
        <end position="270"/>
    </location>
</feature>
<gene>
    <name evidence="2" type="primary">106052322</name>
</gene>
<feature type="signal peptide" evidence="1">
    <location>
        <begin position="1"/>
        <end position="20"/>
    </location>
</feature>
<dbReference type="EnsemblMetazoa" id="BGLB026768-RB">
    <property type="protein sequence ID" value="BGLB026768-PB"/>
    <property type="gene ID" value="BGLB026768"/>
</dbReference>
<dbReference type="OrthoDB" id="6152689at2759"/>
<sequence length="270" mass="29803">MNTLFTAKFVVVVYFTLTVADVTNSNAPTPYQDRECLSTVHQLLEDIEFDSQQECLRVMCAPKPKRQRPAFPITSFYIKPPCLNSDRSAYVALAKEALNELKGVLPGQSNIVTDDSNNAIGVFPQESQDSYNHDYNQLFSSNIYNTYLGHFGGGFGGGKDYDSSSQNYNVRPAPPNNVDSSVCCKTVEHCFINFTMTDISGIARTLAQFQHTGSFQIVRHGVCGAKGVCPGTCSQVYVTTQLAIFPNDPGQVVTYRYFNIPGYCTCKVQA</sequence>
<evidence type="ECO:0000313" key="3">
    <source>
        <dbReference type="Proteomes" id="UP000076420"/>
    </source>
</evidence>
<dbReference type="KEGG" id="bgt:106052322"/>
<proteinExistence type="predicted"/>
<dbReference type="Proteomes" id="UP000076420">
    <property type="component" value="Unassembled WGS sequence"/>
</dbReference>
<keyword evidence="1" id="KW-0732">Signal</keyword>
<dbReference type="VEuPathDB" id="VectorBase:BGLAX_048212"/>
<dbReference type="AlphaFoldDB" id="A0A2C9L406"/>
<dbReference type="RefSeq" id="XP_013063140.2">
    <property type="nucleotide sequence ID" value="XM_013207686.2"/>
</dbReference>
<dbReference type="EnsemblMetazoa" id="BGLB026768-RD">
    <property type="protein sequence ID" value="BGLB026768-PD"/>
    <property type="gene ID" value="BGLB026768"/>
</dbReference>
<dbReference type="EnsemblMetazoa" id="BGLB026768-RC">
    <property type="protein sequence ID" value="BGLB026768-PC"/>
    <property type="gene ID" value="BGLB026768"/>
</dbReference>